<evidence type="ECO:0008006" key="5">
    <source>
        <dbReference type="Google" id="ProtNLM"/>
    </source>
</evidence>
<organism evidence="3 4">
    <name type="scientific">Kwoniella dendrophila CBS 6074</name>
    <dbReference type="NCBI Taxonomy" id="1295534"/>
    <lineage>
        <taxon>Eukaryota</taxon>
        <taxon>Fungi</taxon>
        <taxon>Dikarya</taxon>
        <taxon>Basidiomycota</taxon>
        <taxon>Agaricomycotina</taxon>
        <taxon>Tremellomycetes</taxon>
        <taxon>Tremellales</taxon>
        <taxon>Cryptococcaceae</taxon>
        <taxon>Kwoniella</taxon>
    </lineage>
</organism>
<dbReference type="GO" id="GO:0016853">
    <property type="term" value="F:isomerase activity"/>
    <property type="evidence" value="ECO:0007669"/>
    <property type="project" value="UniProtKB-KW"/>
</dbReference>
<proteinExistence type="inferred from homology"/>
<dbReference type="AlphaFoldDB" id="A0AAX4JL08"/>
<dbReference type="InterPro" id="IPR003719">
    <property type="entry name" value="Phenazine_PhzF-like"/>
</dbReference>
<reference evidence="3 4" key="1">
    <citation type="submission" date="2024-01" db="EMBL/GenBank/DDBJ databases">
        <title>Comparative genomics of Cryptococcus and Kwoniella reveals pathogenesis evolution and contrasting modes of karyotype evolution via chromosome fusion or intercentromeric recombination.</title>
        <authorList>
            <person name="Coelho M.A."/>
            <person name="David-Palma M."/>
            <person name="Shea T."/>
            <person name="Bowers K."/>
            <person name="McGinley-Smith S."/>
            <person name="Mohammad A.W."/>
            <person name="Gnirke A."/>
            <person name="Yurkov A.M."/>
            <person name="Nowrousian M."/>
            <person name="Sun S."/>
            <person name="Cuomo C.A."/>
            <person name="Heitman J."/>
        </authorList>
    </citation>
    <scope>NUCLEOTIDE SEQUENCE [LARGE SCALE GENOMIC DNA]</scope>
    <source>
        <strain evidence="3 4">CBS 6074</strain>
    </source>
</reference>
<protein>
    <recommendedName>
        <fullName evidence="5">Phenazine biosynthesis protein</fullName>
    </recommendedName>
</protein>
<evidence type="ECO:0000313" key="4">
    <source>
        <dbReference type="Proteomes" id="UP001355207"/>
    </source>
</evidence>
<name>A0AAX4JL08_9TREE</name>
<evidence type="ECO:0000256" key="2">
    <source>
        <dbReference type="ARBA" id="ARBA00023235"/>
    </source>
</evidence>
<dbReference type="Pfam" id="PF02567">
    <property type="entry name" value="PhzC-PhzF"/>
    <property type="match status" value="1"/>
</dbReference>
<dbReference type="RefSeq" id="XP_066072829.1">
    <property type="nucleotide sequence ID" value="XM_066216732.1"/>
</dbReference>
<gene>
    <name evidence="3" type="ORF">L201_000937</name>
</gene>
<comment type="similarity">
    <text evidence="1">Belongs to the PhzF family.</text>
</comment>
<dbReference type="Gene3D" id="3.10.310.10">
    <property type="entry name" value="Diaminopimelate Epimerase, Chain A, domain 1"/>
    <property type="match status" value="2"/>
</dbReference>
<keyword evidence="2" id="KW-0413">Isomerase</keyword>
<dbReference type="SUPFAM" id="SSF54506">
    <property type="entry name" value="Diaminopimelate epimerase-like"/>
    <property type="match status" value="1"/>
</dbReference>
<accession>A0AAX4JL08</accession>
<keyword evidence="4" id="KW-1185">Reference proteome</keyword>
<dbReference type="GO" id="GO:0005737">
    <property type="term" value="C:cytoplasm"/>
    <property type="evidence" value="ECO:0007669"/>
    <property type="project" value="TreeGrafter"/>
</dbReference>
<dbReference type="PANTHER" id="PTHR13774:SF17">
    <property type="entry name" value="PHENAZINE BIOSYNTHESIS-LIKE DOMAIN-CONTAINING PROTEIN"/>
    <property type="match status" value="1"/>
</dbReference>
<dbReference type="NCBIfam" id="TIGR00654">
    <property type="entry name" value="PhzF_family"/>
    <property type="match status" value="1"/>
</dbReference>
<dbReference type="PANTHER" id="PTHR13774">
    <property type="entry name" value="PHENAZINE BIOSYNTHESIS PROTEIN"/>
    <property type="match status" value="1"/>
</dbReference>
<dbReference type="GeneID" id="91091609"/>
<sequence>MYYKRAGDAPLPFHVLSAFSPLPGTGSQAALIIYPSTSDPRWLNDNFLLKISADFNYTATVHLAPSPISKTLDEDKVAIIDENPLQAKAHHENNEKEEGSWEIRWFTPKSELALCGHGTISTSYILFKKYPNLEVINYINPIAGKFSSKRISNNNKQIEISLPGLTEDIINQLGQDQIHKDQDKLKIAFGLNKDDEDSILNVSELPYGNKKTLIILFRSDIDLRSLNVDIKALGEIADGQIIISQISTESKETLIIRSRMFGPGIGIQEDTITGSAHAYLTTYYLQSKARRFIPEHLQQKDPREITIEATQLSERGGGMNCILGDNNTVRLIGKVREFGKGQLVDDDDDS</sequence>
<dbReference type="Proteomes" id="UP001355207">
    <property type="component" value="Chromosome 1"/>
</dbReference>
<dbReference type="EMBL" id="CP144098">
    <property type="protein sequence ID" value="WWC86066.1"/>
    <property type="molecule type" value="Genomic_DNA"/>
</dbReference>
<evidence type="ECO:0000313" key="3">
    <source>
        <dbReference type="EMBL" id="WWC86066.1"/>
    </source>
</evidence>
<evidence type="ECO:0000256" key="1">
    <source>
        <dbReference type="ARBA" id="ARBA00008270"/>
    </source>
</evidence>